<dbReference type="Proteomes" id="UP001165652">
    <property type="component" value="Unassembled WGS sequence"/>
</dbReference>
<evidence type="ECO:0000313" key="2">
    <source>
        <dbReference type="Proteomes" id="UP001165652"/>
    </source>
</evidence>
<comment type="caution">
    <text evidence="1">The sequence shown here is derived from an EMBL/GenBank/DDBJ whole genome shotgun (WGS) entry which is preliminary data.</text>
</comment>
<sequence>MPYASNTDLPPSVRAHLPAHAQDIFRAAFNAAFAAHADDPDREAIAFRIAWSAVKRAYVKQGESWVPRGEAW</sequence>
<dbReference type="EMBL" id="JAQQLI010000012">
    <property type="protein sequence ID" value="MDC7785969.1"/>
    <property type="molecule type" value="Genomic_DNA"/>
</dbReference>
<organism evidence="1 2">
    <name type="scientific">Rhodoplanes tepidamans</name>
    <name type="common">Rhodoplanes cryptolactis</name>
    <dbReference type="NCBI Taxonomy" id="200616"/>
    <lineage>
        <taxon>Bacteria</taxon>
        <taxon>Pseudomonadati</taxon>
        <taxon>Pseudomonadota</taxon>
        <taxon>Alphaproteobacteria</taxon>
        <taxon>Hyphomicrobiales</taxon>
        <taxon>Nitrobacteraceae</taxon>
        <taxon>Rhodoplanes</taxon>
    </lineage>
</organism>
<reference evidence="1" key="2">
    <citation type="submission" date="2023-02" db="EMBL/GenBank/DDBJ databases">
        <authorList>
            <person name="Rayyan A."/>
            <person name="Meyer T."/>
            <person name="Kyndt J.A."/>
        </authorList>
    </citation>
    <scope>NUCLEOTIDE SEQUENCE</scope>
    <source>
        <strain evidence="1">DSM 9987</strain>
    </source>
</reference>
<dbReference type="Pfam" id="PF06150">
    <property type="entry name" value="ChaB"/>
    <property type="match status" value="1"/>
</dbReference>
<evidence type="ECO:0000313" key="1">
    <source>
        <dbReference type="EMBL" id="MDC7785969.1"/>
    </source>
</evidence>
<accession>A0ABT5J8L5</accession>
<reference evidence="1" key="1">
    <citation type="journal article" date="2023" name="Microbiol Resour">
        <title>Genome Sequences of Rhodoplanes serenus and Two Thermotolerant Strains, Rhodoplanes tepidamans and 'Rhodoplanes cryptolactis,' Further Refine the Genus.</title>
        <authorList>
            <person name="Rayyan A.A."/>
            <person name="Kyndt J.A."/>
        </authorList>
    </citation>
    <scope>NUCLEOTIDE SEQUENCE</scope>
    <source>
        <strain evidence="1">DSM 9987</strain>
    </source>
</reference>
<dbReference type="SUPFAM" id="SSF140376">
    <property type="entry name" value="ChaB-like"/>
    <property type="match status" value="1"/>
</dbReference>
<dbReference type="InterPro" id="IPR037205">
    <property type="entry name" value="ChaB_sf"/>
</dbReference>
<name>A0ABT5J8L5_RHOTP</name>
<dbReference type="Gene3D" id="1.10.1740.70">
    <property type="entry name" value="ChaB"/>
    <property type="match status" value="1"/>
</dbReference>
<gene>
    <name evidence="1" type="ORF">PQJ73_09780</name>
</gene>
<dbReference type="InterPro" id="IPR009317">
    <property type="entry name" value="ChaB"/>
</dbReference>
<proteinExistence type="predicted"/>
<protein>
    <submittedName>
        <fullName evidence="1">ChaB family protein</fullName>
    </submittedName>
</protein>
<dbReference type="RefSeq" id="WP_272776818.1">
    <property type="nucleotide sequence ID" value="NZ_JAQQLI010000012.1"/>
</dbReference>
<keyword evidence="2" id="KW-1185">Reference proteome</keyword>